<evidence type="ECO:0000313" key="6">
    <source>
        <dbReference type="EMBL" id="SHI94644.1"/>
    </source>
</evidence>
<reference evidence="7" key="1">
    <citation type="submission" date="2016-11" db="EMBL/GenBank/DDBJ databases">
        <authorList>
            <person name="Varghese N."/>
            <person name="Submissions S."/>
        </authorList>
    </citation>
    <scope>NUCLEOTIDE SEQUENCE [LARGE SCALE GENOMIC DNA]</scope>
    <source>
        <strain evidence="7">DSM 22623</strain>
    </source>
</reference>
<evidence type="ECO:0000256" key="5">
    <source>
        <dbReference type="SAM" id="Phobius"/>
    </source>
</evidence>
<dbReference type="OrthoDB" id="9770347at2"/>
<dbReference type="STRING" id="570521.SAMN04488508_104173"/>
<dbReference type="Proteomes" id="UP000184432">
    <property type="component" value="Unassembled WGS sequence"/>
</dbReference>
<dbReference type="Pfam" id="PF01943">
    <property type="entry name" value="Polysacc_synt"/>
    <property type="match status" value="1"/>
</dbReference>
<organism evidence="6 7">
    <name type="scientific">Aquimarina spongiae</name>
    <dbReference type="NCBI Taxonomy" id="570521"/>
    <lineage>
        <taxon>Bacteria</taxon>
        <taxon>Pseudomonadati</taxon>
        <taxon>Bacteroidota</taxon>
        <taxon>Flavobacteriia</taxon>
        <taxon>Flavobacteriales</taxon>
        <taxon>Flavobacteriaceae</taxon>
        <taxon>Aquimarina</taxon>
    </lineage>
</organism>
<feature type="transmembrane region" description="Helical" evidence="5">
    <location>
        <begin position="259"/>
        <end position="278"/>
    </location>
</feature>
<proteinExistence type="predicted"/>
<keyword evidence="3 5" id="KW-1133">Transmembrane helix</keyword>
<dbReference type="PANTHER" id="PTHR43424:SF1">
    <property type="entry name" value="LOCUS PUTATIVE PROTEIN 1-RELATED"/>
    <property type="match status" value="1"/>
</dbReference>
<dbReference type="InterPro" id="IPR052556">
    <property type="entry name" value="PolySynth_Transporter"/>
</dbReference>
<sequence length="446" mass="50992">MKFFKQQNKIVKNILWLFFDKILRMSLGVLVSIYLAKYLGPTEYGELSFCVSFLYFFLVVSMLGMEPILVREITKSPSKTDEIISTSIVLRICSGFILFVVSVLTAFYLYGLSKFFFILIISFQLFFQAGDVFGSLFLAKVKSKYVVISKNVGFIISSILKLILIFLNVSLLTFAYAILIEFFIALLLLIYFFNKSEVEFKFSYFDTSLAKELLISSSPLILSSIFYVVYTKLDQVMIEFLSDSEQVGYYAVANKLSEVWFFIPTVVVNSFYSEIVALKNTNYKKFKDRILELMTLLSFLSVILILGFSLFSEVIITFLYGQEYASSVPIFNVHIWSCLIVFSAVVSGVWYVATDLQKYTFYRTGVGALVNVSLNFALIPLYGGLGAAYATLGAKILASYLMNLMNKKTREVFFLQTEGYINIFKIYPVILFSKRMIYNLKKQAND</sequence>
<feature type="transmembrane region" description="Helical" evidence="5">
    <location>
        <begin position="88"/>
        <end position="110"/>
    </location>
</feature>
<feature type="transmembrane region" description="Helical" evidence="5">
    <location>
        <begin position="333"/>
        <end position="353"/>
    </location>
</feature>
<comment type="subcellular location">
    <subcellularLocation>
        <location evidence="1">Membrane</location>
        <topology evidence="1">Multi-pass membrane protein</topology>
    </subcellularLocation>
</comment>
<keyword evidence="4 5" id="KW-0472">Membrane</keyword>
<dbReference type="EMBL" id="FQYP01000004">
    <property type="protein sequence ID" value="SHI94644.1"/>
    <property type="molecule type" value="Genomic_DNA"/>
</dbReference>
<dbReference type="AlphaFoldDB" id="A0A1M6FA72"/>
<feature type="transmembrane region" description="Helical" evidence="5">
    <location>
        <begin position="290"/>
        <end position="321"/>
    </location>
</feature>
<feature type="transmembrane region" description="Helical" evidence="5">
    <location>
        <begin position="412"/>
        <end position="432"/>
    </location>
</feature>
<accession>A0A1M6FA72</accession>
<feature type="transmembrane region" description="Helical" evidence="5">
    <location>
        <begin position="213"/>
        <end position="230"/>
    </location>
</feature>
<feature type="transmembrane region" description="Helical" evidence="5">
    <location>
        <begin position="21"/>
        <end position="40"/>
    </location>
</feature>
<evidence type="ECO:0000256" key="4">
    <source>
        <dbReference type="ARBA" id="ARBA00023136"/>
    </source>
</evidence>
<feature type="transmembrane region" description="Helical" evidence="5">
    <location>
        <begin position="116"/>
        <end position="139"/>
    </location>
</feature>
<protein>
    <submittedName>
        <fullName evidence="6">Membrane protein involved in the export of O-antigen and teichoic acid</fullName>
    </submittedName>
</protein>
<dbReference type="CDD" id="cd13128">
    <property type="entry name" value="MATE_Wzx_like"/>
    <property type="match status" value="1"/>
</dbReference>
<dbReference type="PANTHER" id="PTHR43424">
    <property type="entry name" value="LOCUS PUTATIVE PROTEIN 1-RELATED"/>
    <property type="match status" value="1"/>
</dbReference>
<evidence type="ECO:0000313" key="7">
    <source>
        <dbReference type="Proteomes" id="UP000184432"/>
    </source>
</evidence>
<feature type="transmembrane region" description="Helical" evidence="5">
    <location>
        <begin position="174"/>
        <end position="193"/>
    </location>
</feature>
<dbReference type="GO" id="GO:0016020">
    <property type="term" value="C:membrane"/>
    <property type="evidence" value="ECO:0007669"/>
    <property type="project" value="UniProtKB-SubCell"/>
</dbReference>
<name>A0A1M6FA72_9FLAO</name>
<keyword evidence="7" id="KW-1185">Reference proteome</keyword>
<dbReference type="RefSeq" id="WP_073316000.1">
    <property type="nucleotide sequence ID" value="NZ_FQYP01000004.1"/>
</dbReference>
<evidence type="ECO:0000256" key="2">
    <source>
        <dbReference type="ARBA" id="ARBA00022692"/>
    </source>
</evidence>
<keyword evidence="2 5" id="KW-0812">Transmembrane</keyword>
<feature type="transmembrane region" description="Helical" evidence="5">
    <location>
        <begin position="46"/>
        <end position="68"/>
    </location>
</feature>
<evidence type="ECO:0000256" key="1">
    <source>
        <dbReference type="ARBA" id="ARBA00004141"/>
    </source>
</evidence>
<evidence type="ECO:0000256" key="3">
    <source>
        <dbReference type="ARBA" id="ARBA00022989"/>
    </source>
</evidence>
<gene>
    <name evidence="6" type="ORF">SAMN04488508_104173</name>
</gene>
<feature type="transmembrane region" description="Helical" evidence="5">
    <location>
        <begin position="151"/>
        <end position="168"/>
    </location>
</feature>
<feature type="transmembrane region" description="Helical" evidence="5">
    <location>
        <begin position="365"/>
        <end position="392"/>
    </location>
</feature>
<dbReference type="InterPro" id="IPR002797">
    <property type="entry name" value="Polysacc_synth"/>
</dbReference>